<dbReference type="Gene3D" id="3.40.50.300">
    <property type="entry name" value="P-loop containing nucleotide triphosphate hydrolases"/>
    <property type="match status" value="1"/>
</dbReference>
<dbReference type="EMBL" id="JXSU01000007">
    <property type="protein sequence ID" value="KIS23502.1"/>
    <property type="molecule type" value="Genomic_DNA"/>
</dbReference>
<gene>
    <name evidence="8" type="ORF">N495_07810</name>
</gene>
<dbReference type="OrthoDB" id="9808822at2"/>
<comment type="similarity">
    <text evidence="4">Belongs to the SIMIBI class G3E GTPase family. ZNG1 subfamily.</text>
</comment>
<dbReference type="SUPFAM" id="SSF52540">
    <property type="entry name" value="P-loop containing nucleoside triphosphate hydrolases"/>
    <property type="match status" value="1"/>
</dbReference>
<dbReference type="InterPro" id="IPR051316">
    <property type="entry name" value="Zinc-reg_GTPase_activator"/>
</dbReference>
<reference evidence="8 9" key="1">
    <citation type="submission" date="2014-06" db="EMBL/GenBank/DDBJ databases">
        <title>Genome characterization of distinct group I Clostridium botulinum lineages.</title>
        <authorList>
            <person name="Giordani F."/>
            <person name="Anselmo A."/>
            <person name="Fillo S."/>
            <person name="Palozzi A.M."/>
            <person name="Fortunato A."/>
            <person name="Gentile B."/>
            <person name="Ciammaruconi A."/>
            <person name="Anniballi F."/>
            <person name="De Medici D."/>
            <person name="Lista F."/>
        </authorList>
    </citation>
    <scope>NUCLEOTIDE SEQUENCE [LARGE SCALE GENOMIC DNA]</scope>
    <source>
        <strain evidence="8 9">B2 450</strain>
    </source>
</reference>
<dbReference type="Gene3D" id="3.30.1220.10">
    <property type="entry name" value="CobW-like, C-terminal domain"/>
    <property type="match status" value="1"/>
</dbReference>
<evidence type="ECO:0000313" key="9">
    <source>
        <dbReference type="Proteomes" id="UP000032250"/>
    </source>
</evidence>
<evidence type="ECO:0000259" key="7">
    <source>
        <dbReference type="Pfam" id="PF07683"/>
    </source>
</evidence>
<evidence type="ECO:0000256" key="5">
    <source>
        <dbReference type="ARBA" id="ARBA00049117"/>
    </source>
</evidence>
<keyword evidence="3" id="KW-0143">Chaperone</keyword>
<organism evidence="8 9">
    <name type="scientific">Clostridium botulinum B2 450</name>
    <dbReference type="NCBI Taxonomy" id="1379739"/>
    <lineage>
        <taxon>Bacteria</taxon>
        <taxon>Bacillati</taxon>
        <taxon>Bacillota</taxon>
        <taxon>Clostridia</taxon>
        <taxon>Eubacteriales</taxon>
        <taxon>Clostridiaceae</taxon>
        <taxon>Clostridium</taxon>
    </lineage>
</organism>
<dbReference type="AlphaFoldDB" id="A0A0D1BUP8"/>
<evidence type="ECO:0000256" key="2">
    <source>
        <dbReference type="ARBA" id="ARBA00022801"/>
    </source>
</evidence>
<dbReference type="Proteomes" id="UP000032250">
    <property type="component" value="Unassembled WGS sequence"/>
</dbReference>
<comment type="caution">
    <text evidence="8">The sequence shown here is derived from an EMBL/GenBank/DDBJ whole genome shotgun (WGS) entry which is preliminary data.</text>
</comment>
<feature type="domain" description="CobW/HypB/UreG nucleotide-binding" evidence="6">
    <location>
        <begin position="4"/>
        <end position="178"/>
    </location>
</feature>
<dbReference type="InterPro" id="IPR036627">
    <property type="entry name" value="CobW-likC_sf"/>
</dbReference>
<dbReference type="PANTHER" id="PTHR13748:SF62">
    <property type="entry name" value="COBW DOMAIN-CONTAINING PROTEIN"/>
    <property type="match status" value="1"/>
</dbReference>
<keyword evidence="1" id="KW-0547">Nucleotide-binding</keyword>
<dbReference type="InterPro" id="IPR027417">
    <property type="entry name" value="P-loop_NTPase"/>
</dbReference>
<accession>A0A0D1BUP8</accession>
<evidence type="ECO:0000256" key="4">
    <source>
        <dbReference type="ARBA" id="ARBA00034320"/>
    </source>
</evidence>
<dbReference type="InterPro" id="IPR003495">
    <property type="entry name" value="CobW/HypB/UreG_nucleotide-bd"/>
</dbReference>
<dbReference type="CDD" id="cd03112">
    <property type="entry name" value="CobW-like"/>
    <property type="match status" value="1"/>
</dbReference>
<dbReference type="Pfam" id="PF02492">
    <property type="entry name" value="cobW"/>
    <property type="match status" value="1"/>
</dbReference>
<keyword evidence="2" id="KW-0378">Hydrolase</keyword>
<feature type="domain" description="CobW C-terminal" evidence="7">
    <location>
        <begin position="217"/>
        <end position="301"/>
    </location>
</feature>
<evidence type="ECO:0000256" key="1">
    <source>
        <dbReference type="ARBA" id="ARBA00022741"/>
    </source>
</evidence>
<dbReference type="HOGENOM" id="CLU_017452_1_3_9"/>
<comment type="catalytic activity">
    <reaction evidence="5">
        <text>GTP + H2O = GDP + phosphate + H(+)</text>
        <dbReference type="Rhea" id="RHEA:19669"/>
        <dbReference type="ChEBI" id="CHEBI:15377"/>
        <dbReference type="ChEBI" id="CHEBI:15378"/>
        <dbReference type="ChEBI" id="CHEBI:37565"/>
        <dbReference type="ChEBI" id="CHEBI:43474"/>
        <dbReference type="ChEBI" id="CHEBI:58189"/>
    </reaction>
    <physiologicalReaction direction="left-to-right" evidence="5">
        <dbReference type="Rhea" id="RHEA:19670"/>
    </physiologicalReaction>
</comment>
<protein>
    <submittedName>
        <fullName evidence="8">Cobalamin biosynthesis protein CobW</fullName>
    </submittedName>
</protein>
<dbReference type="SUPFAM" id="SSF90002">
    <property type="entry name" value="Hypothetical protein YjiA, C-terminal domain"/>
    <property type="match status" value="1"/>
</dbReference>
<dbReference type="InterPro" id="IPR011629">
    <property type="entry name" value="CobW-like_C"/>
</dbReference>
<dbReference type="GO" id="GO:0000166">
    <property type="term" value="F:nucleotide binding"/>
    <property type="evidence" value="ECO:0007669"/>
    <property type="project" value="UniProtKB-KW"/>
</dbReference>
<name>A0A0D1BUP8_CLOBO</name>
<sequence length="309" mass="35598">MIKVNLISGFLGAGKTTLIKKILGNVKEEKVIIIENEFGEVAIDGDLIKKEDFDVFELRSGCICCMMKQDFEDSLQKVIEEYKPDRIIIEPTGISSLSQLLDILEKDNFKDRININSVITVVDGTSYLEEKDAFGEFYMDQVKNAKTLIVSKTQIVDKSTLKEVKESLREFNEKAHIITLPFEEFNKEYILNFLDEDLLKDMEREPVEVVISTEDGFESLGVKTNKIFEMKEINEIISKLFTREYGNVIRIKGFLKGKEEIIQINCTKKVHNIETVKGREELKICIIGQGLCKNEIKSLFREKYKIKKI</sequence>
<dbReference type="RefSeq" id="WP_003486492.1">
    <property type="nucleotide sequence ID" value="NZ_JXSU01000007.1"/>
</dbReference>
<evidence type="ECO:0000259" key="6">
    <source>
        <dbReference type="Pfam" id="PF02492"/>
    </source>
</evidence>
<proteinExistence type="inferred from homology"/>
<dbReference type="Pfam" id="PF07683">
    <property type="entry name" value="CobW_C"/>
    <property type="match status" value="1"/>
</dbReference>
<dbReference type="GO" id="GO:0005737">
    <property type="term" value="C:cytoplasm"/>
    <property type="evidence" value="ECO:0007669"/>
    <property type="project" value="TreeGrafter"/>
</dbReference>
<dbReference type="PANTHER" id="PTHR13748">
    <property type="entry name" value="COBW-RELATED"/>
    <property type="match status" value="1"/>
</dbReference>
<dbReference type="PATRIC" id="fig|1379739.3.peg.1907"/>
<evidence type="ECO:0000313" key="8">
    <source>
        <dbReference type="EMBL" id="KIS23502.1"/>
    </source>
</evidence>
<dbReference type="GO" id="GO:0016787">
    <property type="term" value="F:hydrolase activity"/>
    <property type="evidence" value="ECO:0007669"/>
    <property type="project" value="UniProtKB-KW"/>
</dbReference>
<evidence type="ECO:0000256" key="3">
    <source>
        <dbReference type="ARBA" id="ARBA00023186"/>
    </source>
</evidence>